<geneLocation type="plasmid" evidence="1">
    <name>unnamed</name>
</geneLocation>
<evidence type="ECO:0000313" key="1">
    <source>
        <dbReference type="EMBL" id="AHH11906.1"/>
    </source>
</evidence>
<sequence>MLFERESKEREERLRIAREEELNLKKKARESLLASLERSKARCVELGISNNGKDNMICASSNEDVVKFAIRDDFGGFKTTKGMSMLNLGIMIEDIGQNENLKEKESKWDLI</sequence>
<reference evidence="1" key="1">
    <citation type="submission" date="2013-04" db="EMBL/GenBank/DDBJ databases">
        <title>Comparative Genomics of Relapsing Fever Spirochetes.</title>
        <authorList>
            <person name="Schwan T.G."/>
            <person name="Raffel S.J."/>
            <person name="Porcella S.F."/>
            <person name="Martens C.A."/>
            <person name="Bruno D.P."/>
            <person name="Ricklefs S.M."/>
            <person name="Barbian K.B."/>
        </authorList>
    </citation>
    <scope>NUCLEOTIDE SEQUENCE</scope>
    <source>
        <strain evidence="1">Co53</strain>
        <plasmid evidence="1">unnamed</plasmid>
    </source>
</reference>
<protein>
    <submittedName>
        <fullName evidence="1">Uncharacterized protein</fullName>
    </submittedName>
</protein>
<proteinExistence type="predicted"/>
<gene>
    <name evidence="1" type="ORF">BCO_0125701</name>
</gene>
<dbReference type="HOGENOM" id="CLU_2153452_0_0_12"/>
<organism evidence="1">
    <name type="scientific">Borrelia coriaceae ATCC 43381</name>
    <dbReference type="NCBI Taxonomy" id="1408429"/>
    <lineage>
        <taxon>Bacteria</taxon>
        <taxon>Pseudomonadati</taxon>
        <taxon>Spirochaetota</taxon>
        <taxon>Spirochaetia</taxon>
        <taxon>Spirochaetales</taxon>
        <taxon>Borreliaceae</taxon>
        <taxon>Borrelia</taxon>
    </lineage>
</organism>
<keyword evidence="1" id="KW-0614">Plasmid</keyword>
<dbReference type="RefSeq" id="WP_025409049.1">
    <property type="nucleotide sequence ID" value="NZ_CP005792.1"/>
</dbReference>
<accession>W5T3N6</accession>
<dbReference type="EMBL" id="CP005792">
    <property type="protein sequence ID" value="AHH11906.1"/>
    <property type="molecule type" value="Genomic_DNA"/>
</dbReference>
<name>W5T3N6_9SPIR</name>
<dbReference type="AlphaFoldDB" id="W5T3N6"/>
<dbReference type="OrthoDB" id="10015636at2"/>